<keyword evidence="1" id="KW-0732">Signal</keyword>
<evidence type="ECO:0008006" key="4">
    <source>
        <dbReference type="Google" id="ProtNLM"/>
    </source>
</evidence>
<organism evidence="2 3">
    <name type="scientific">Allokutzneria oryzae</name>
    <dbReference type="NCBI Taxonomy" id="1378989"/>
    <lineage>
        <taxon>Bacteria</taxon>
        <taxon>Bacillati</taxon>
        <taxon>Actinomycetota</taxon>
        <taxon>Actinomycetes</taxon>
        <taxon>Pseudonocardiales</taxon>
        <taxon>Pseudonocardiaceae</taxon>
        <taxon>Allokutzneria</taxon>
    </lineage>
</organism>
<name>A0ABV5ZW12_9PSEU</name>
<dbReference type="Proteomes" id="UP001589693">
    <property type="component" value="Unassembled WGS sequence"/>
</dbReference>
<evidence type="ECO:0000313" key="2">
    <source>
        <dbReference type="EMBL" id="MFB9905093.1"/>
    </source>
</evidence>
<reference evidence="2 3" key="1">
    <citation type="submission" date="2024-09" db="EMBL/GenBank/DDBJ databases">
        <authorList>
            <person name="Sun Q."/>
            <person name="Mori K."/>
        </authorList>
    </citation>
    <scope>NUCLEOTIDE SEQUENCE [LARGE SCALE GENOMIC DNA]</scope>
    <source>
        <strain evidence="2 3">TBRC 7907</strain>
    </source>
</reference>
<feature type="chain" id="PRO_5045415771" description="Secreted protein" evidence="1">
    <location>
        <begin position="28"/>
        <end position="108"/>
    </location>
</feature>
<comment type="caution">
    <text evidence="2">The sequence shown here is derived from an EMBL/GenBank/DDBJ whole genome shotgun (WGS) entry which is preliminary data.</text>
</comment>
<accession>A0ABV5ZW12</accession>
<sequence length="108" mass="11455">MRKATRILAAAVLAAGVVGVTAGSASAEGATMHRGKSGCFTYSYKQGGVQMNTTVYYHNTCKGDAKIRIVPNKSGLICSPEVIKVKGGDYGDYTMWCDSVRRVEDASV</sequence>
<proteinExistence type="predicted"/>
<dbReference type="RefSeq" id="WP_377852376.1">
    <property type="nucleotide sequence ID" value="NZ_JBHLZU010000011.1"/>
</dbReference>
<feature type="signal peptide" evidence="1">
    <location>
        <begin position="1"/>
        <end position="27"/>
    </location>
</feature>
<keyword evidence="3" id="KW-1185">Reference proteome</keyword>
<gene>
    <name evidence="2" type="ORF">ACFFQA_14235</name>
</gene>
<protein>
    <recommendedName>
        <fullName evidence="4">Secreted protein</fullName>
    </recommendedName>
</protein>
<evidence type="ECO:0000256" key="1">
    <source>
        <dbReference type="SAM" id="SignalP"/>
    </source>
</evidence>
<dbReference type="EMBL" id="JBHLZU010000011">
    <property type="protein sequence ID" value="MFB9905093.1"/>
    <property type="molecule type" value="Genomic_DNA"/>
</dbReference>
<evidence type="ECO:0000313" key="3">
    <source>
        <dbReference type="Proteomes" id="UP001589693"/>
    </source>
</evidence>